<proteinExistence type="predicted"/>
<evidence type="ECO:0000313" key="2">
    <source>
        <dbReference type="Proteomes" id="UP000618240"/>
    </source>
</evidence>
<name>A0ABS8A1A8_9FLAO</name>
<dbReference type="PANTHER" id="PTHR34585">
    <property type="match status" value="1"/>
</dbReference>
<accession>A0ABS8A1A8</accession>
<gene>
    <name evidence="1" type="ORF">JI747_011150</name>
</gene>
<comment type="caution">
    <text evidence="1">The sequence shown here is derived from an EMBL/GenBank/DDBJ whole genome shotgun (WGS) entry which is preliminary data.</text>
</comment>
<keyword evidence="2" id="KW-1185">Reference proteome</keyword>
<dbReference type="EMBL" id="JAERSE020000003">
    <property type="protein sequence ID" value="MCA6067738.1"/>
    <property type="molecule type" value="Genomic_DNA"/>
</dbReference>
<dbReference type="RefSeq" id="WP_225688659.1">
    <property type="nucleotide sequence ID" value="NZ_JAERSE020000003.1"/>
</dbReference>
<sequence length="94" mass="11241">MEVSLITKEDLQEFRIQLLLDIERIINEKMKFESTSIETNPEWIRSKAVRTFMNISAATLQNLRVTGKIKFKKILGSYYYNLDDLKKLFEHEKR</sequence>
<evidence type="ECO:0000313" key="1">
    <source>
        <dbReference type="EMBL" id="MCA6067738.1"/>
    </source>
</evidence>
<organism evidence="1 2">
    <name type="scientific">Chryseobacterium tagetis</name>
    <dbReference type="NCBI Taxonomy" id="2801334"/>
    <lineage>
        <taxon>Bacteria</taxon>
        <taxon>Pseudomonadati</taxon>
        <taxon>Bacteroidota</taxon>
        <taxon>Flavobacteriia</taxon>
        <taxon>Flavobacteriales</taxon>
        <taxon>Weeksellaceae</taxon>
        <taxon>Chryseobacterium group</taxon>
        <taxon>Chryseobacterium</taxon>
    </lineage>
</organism>
<dbReference type="PANTHER" id="PTHR34585:SF22">
    <property type="entry name" value="HELIX-TURN-HELIX DOMAIN-CONTAINING PROTEIN"/>
    <property type="match status" value="1"/>
</dbReference>
<reference evidence="1 2" key="1">
    <citation type="submission" date="2021-09" db="EMBL/GenBank/DDBJ databases">
        <title>Genome sequencing and assembly of Chryseobacterium sp. RG1.</title>
        <authorList>
            <person name="Chhetri G."/>
        </authorList>
    </citation>
    <scope>NUCLEOTIDE SEQUENCE [LARGE SCALE GENOMIC DNA]</scope>
    <source>
        <strain evidence="1 2">RG1</strain>
    </source>
</reference>
<protein>
    <submittedName>
        <fullName evidence="1">Helix-turn-helix domain-containing protein</fullName>
    </submittedName>
</protein>
<dbReference type="Proteomes" id="UP000618240">
    <property type="component" value="Unassembled WGS sequence"/>
</dbReference>